<reference evidence="3" key="2">
    <citation type="submission" date="2020-11" db="EMBL/GenBank/DDBJ databases">
        <authorList>
            <person name="McCartney M.A."/>
            <person name="Auch B."/>
            <person name="Kono T."/>
            <person name="Mallez S."/>
            <person name="Becker A."/>
            <person name="Gohl D.M."/>
            <person name="Silverstein K.A.T."/>
            <person name="Koren S."/>
            <person name="Bechman K.B."/>
            <person name="Herman A."/>
            <person name="Abrahante J.E."/>
            <person name="Garbe J."/>
        </authorList>
    </citation>
    <scope>NUCLEOTIDE SEQUENCE</scope>
    <source>
        <strain evidence="3">Duluth1</strain>
        <tissue evidence="3">Whole animal</tissue>
    </source>
</reference>
<name>A0A9D4JPA3_DREPO</name>
<reference evidence="3" key="1">
    <citation type="journal article" date="2019" name="bioRxiv">
        <title>The Genome of the Zebra Mussel, Dreissena polymorpha: A Resource for Invasive Species Research.</title>
        <authorList>
            <person name="McCartney M.A."/>
            <person name="Auch B."/>
            <person name="Kono T."/>
            <person name="Mallez S."/>
            <person name="Zhang Y."/>
            <person name="Obille A."/>
            <person name="Becker A."/>
            <person name="Abrahante J.E."/>
            <person name="Garbe J."/>
            <person name="Badalamenti J.P."/>
            <person name="Herman A."/>
            <person name="Mangelson H."/>
            <person name="Liachko I."/>
            <person name="Sullivan S."/>
            <person name="Sone E.D."/>
            <person name="Koren S."/>
            <person name="Silverstein K.A.T."/>
            <person name="Beckman K.B."/>
            <person name="Gohl D.M."/>
        </authorList>
    </citation>
    <scope>NUCLEOTIDE SEQUENCE</scope>
    <source>
        <strain evidence="3">Duluth1</strain>
        <tissue evidence="3">Whole animal</tissue>
    </source>
</reference>
<evidence type="ECO:0000313" key="3">
    <source>
        <dbReference type="EMBL" id="KAH3819456.1"/>
    </source>
</evidence>
<accession>A0A9D4JPA3</accession>
<feature type="region of interest" description="Disordered" evidence="1">
    <location>
        <begin position="73"/>
        <end position="94"/>
    </location>
</feature>
<proteinExistence type="predicted"/>
<organism evidence="3 4">
    <name type="scientific">Dreissena polymorpha</name>
    <name type="common">Zebra mussel</name>
    <name type="synonym">Mytilus polymorpha</name>
    <dbReference type="NCBI Taxonomy" id="45954"/>
    <lineage>
        <taxon>Eukaryota</taxon>
        <taxon>Metazoa</taxon>
        <taxon>Spiralia</taxon>
        <taxon>Lophotrochozoa</taxon>
        <taxon>Mollusca</taxon>
        <taxon>Bivalvia</taxon>
        <taxon>Autobranchia</taxon>
        <taxon>Heteroconchia</taxon>
        <taxon>Euheterodonta</taxon>
        <taxon>Imparidentia</taxon>
        <taxon>Neoheterodontei</taxon>
        <taxon>Myida</taxon>
        <taxon>Dreissenoidea</taxon>
        <taxon>Dreissenidae</taxon>
        <taxon>Dreissena</taxon>
    </lineage>
</organism>
<dbReference type="Proteomes" id="UP000828390">
    <property type="component" value="Unassembled WGS sequence"/>
</dbReference>
<keyword evidence="2" id="KW-1133">Transmembrane helix</keyword>
<keyword evidence="2" id="KW-0472">Membrane</keyword>
<dbReference type="AlphaFoldDB" id="A0A9D4JPA3"/>
<evidence type="ECO:0000313" key="4">
    <source>
        <dbReference type="Proteomes" id="UP000828390"/>
    </source>
</evidence>
<evidence type="ECO:0000256" key="2">
    <source>
        <dbReference type="SAM" id="Phobius"/>
    </source>
</evidence>
<dbReference type="EMBL" id="JAIWYP010000005">
    <property type="protein sequence ID" value="KAH3819456.1"/>
    <property type="molecule type" value="Genomic_DNA"/>
</dbReference>
<gene>
    <name evidence="3" type="ORF">DPMN_121191</name>
</gene>
<comment type="caution">
    <text evidence="3">The sequence shown here is derived from an EMBL/GenBank/DDBJ whole genome shotgun (WGS) entry which is preliminary data.</text>
</comment>
<protein>
    <submittedName>
        <fullName evidence="3">Uncharacterized protein</fullName>
    </submittedName>
</protein>
<feature type="transmembrane region" description="Helical" evidence="2">
    <location>
        <begin position="6"/>
        <end position="28"/>
    </location>
</feature>
<sequence length="110" mass="12933">MRFNFNQIAYFILFCYLIVSGFTGYIIVRNKLWNEQVLKAKYQRLTELATEDRAWNPWGEEFDDEEIVPSYHEPPKISWNLEPGRSPSQNKAENASSRIFNVEVWGKAAI</sequence>
<evidence type="ECO:0000256" key="1">
    <source>
        <dbReference type="SAM" id="MobiDB-lite"/>
    </source>
</evidence>
<feature type="non-terminal residue" evidence="3">
    <location>
        <position position="1"/>
    </location>
</feature>
<keyword evidence="4" id="KW-1185">Reference proteome</keyword>
<keyword evidence="2" id="KW-0812">Transmembrane</keyword>